<feature type="chain" id="PRO_5030675070" evidence="1">
    <location>
        <begin position="24"/>
        <end position="328"/>
    </location>
</feature>
<accession>A0A7W5ZJE7</accession>
<gene>
    <name evidence="2" type="ORF">FHS57_000956</name>
</gene>
<feature type="signal peptide" evidence="1">
    <location>
        <begin position="1"/>
        <end position="23"/>
    </location>
</feature>
<evidence type="ECO:0000313" key="3">
    <source>
        <dbReference type="Proteomes" id="UP000541352"/>
    </source>
</evidence>
<dbReference type="InterPro" id="IPR015915">
    <property type="entry name" value="Kelch-typ_b-propeller"/>
</dbReference>
<dbReference type="SUPFAM" id="SSF117281">
    <property type="entry name" value="Kelch motif"/>
    <property type="match status" value="1"/>
</dbReference>
<dbReference type="InterPro" id="IPR052392">
    <property type="entry name" value="Kelch-BTB_domain-containing"/>
</dbReference>
<reference evidence="2 3" key="1">
    <citation type="submission" date="2020-08" db="EMBL/GenBank/DDBJ databases">
        <title>Genomic Encyclopedia of Type Strains, Phase IV (KMG-IV): sequencing the most valuable type-strain genomes for metagenomic binning, comparative biology and taxonomic classification.</title>
        <authorList>
            <person name="Goeker M."/>
        </authorList>
    </citation>
    <scope>NUCLEOTIDE SEQUENCE [LARGE SCALE GENOMIC DNA]</scope>
    <source>
        <strain evidence="2 3">DSM 17976</strain>
    </source>
</reference>
<keyword evidence="1" id="KW-0732">Signal</keyword>
<dbReference type="Gene3D" id="2.120.10.80">
    <property type="entry name" value="Kelch-type beta propeller"/>
    <property type="match status" value="2"/>
</dbReference>
<dbReference type="SMART" id="SM00612">
    <property type="entry name" value="Kelch"/>
    <property type="match status" value="5"/>
</dbReference>
<sequence length="328" mass="36241">MNSTHLKMSLLGLMMGFAHLASAQATTSWEIAQTANSCTARHENAFTKVGDKLYLIGGRGTRPVDEFDPKTNTWKQLAAPPVEMNHFQAIEYNNEAYVMGAFMGQYPHEKPLTSIYIFNPAKNEWREGPAIPTDRLRGATGAVNYNNKLYLVSGIQDGHYDGHVGWLDEFDPKTNTWRKLPDAPHVRDHVSVAVINDKLYVAGGRRSTARINQVLNLTEPAVDVFDFKTNTWTTLPADLNLPTQRAGNMAVPFGYKLLIMGGESPAQVEAHAEVEALNTKTMKWEKLPNLNKGRHGTGATIYKKKVYVAAGSGNRGGGPELTSMEILK</sequence>
<dbReference type="EMBL" id="JACIBY010000001">
    <property type="protein sequence ID" value="MBB3836974.1"/>
    <property type="molecule type" value="Genomic_DNA"/>
</dbReference>
<dbReference type="Pfam" id="PF24681">
    <property type="entry name" value="Kelch_KLHDC2_KLHL20_DRC7"/>
    <property type="match status" value="1"/>
</dbReference>
<evidence type="ECO:0000313" key="2">
    <source>
        <dbReference type="EMBL" id="MBB3836974.1"/>
    </source>
</evidence>
<organism evidence="2 3">
    <name type="scientific">Runella defluvii</name>
    <dbReference type="NCBI Taxonomy" id="370973"/>
    <lineage>
        <taxon>Bacteria</taxon>
        <taxon>Pseudomonadati</taxon>
        <taxon>Bacteroidota</taxon>
        <taxon>Cytophagia</taxon>
        <taxon>Cytophagales</taxon>
        <taxon>Spirosomataceae</taxon>
        <taxon>Runella</taxon>
    </lineage>
</organism>
<dbReference type="PANTHER" id="PTHR46375">
    <property type="entry name" value="KELCH REPEAT AND BTB DOMAIN-CONTAINING PROTEIN 13-RELATED"/>
    <property type="match status" value="1"/>
</dbReference>
<dbReference type="RefSeq" id="WP_183971714.1">
    <property type="nucleotide sequence ID" value="NZ_JACIBY010000001.1"/>
</dbReference>
<dbReference type="PANTHER" id="PTHR46375:SF3">
    <property type="entry name" value="KELCH REPEAT AND BTB DOMAIN-CONTAINING PROTEIN 13"/>
    <property type="match status" value="1"/>
</dbReference>
<proteinExistence type="predicted"/>
<dbReference type="Proteomes" id="UP000541352">
    <property type="component" value="Unassembled WGS sequence"/>
</dbReference>
<comment type="caution">
    <text evidence="2">The sequence shown here is derived from an EMBL/GenBank/DDBJ whole genome shotgun (WGS) entry which is preliminary data.</text>
</comment>
<evidence type="ECO:0000256" key="1">
    <source>
        <dbReference type="SAM" id="SignalP"/>
    </source>
</evidence>
<dbReference type="InterPro" id="IPR006652">
    <property type="entry name" value="Kelch_1"/>
</dbReference>
<keyword evidence="3" id="KW-1185">Reference proteome</keyword>
<name>A0A7W5ZJE7_9BACT</name>
<dbReference type="AlphaFoldDB" id="A0A7W5ZJE7"/>
<protein>
    <submittedName>
        <fullName evidence="2">N-acetylneuraminic acid mutarotase</fullName>
    </submittedName>
</protein>